<reference evidence="5 6" key="1">
    <citation type="journal article" date="2008" name="Nature">
        <title>Genome analysis of the platypus reveals unique signatures of evolution.</title>
        <authorList>
            <person name="Warren W.C."/>
            <person name="Hillier L.W."/>
            <person name="Marshall Graves J.A."/>
            <person name="Birney E."/>
            <person name="Ponting C.P."/>
            <person name="Grutzner F."/>
            <person name="Belov K."/>
            <person name="Miller W."/>
            <person name="Clarke L."/>
            <person name="Chinwalla A.T."/>
            <person name="Yang S.P."/>
            <person name="Heger A."/>
            <person name="Locke D.P."/>
            <person name="Miethke P."/>
            <person name="Waters P.D."/>
            <person name="Veyrunes F."/>
            <person name="Fulton L."/>
            <person name="Fulton B."/>
            <person name="Graves T."/>
            <person name="Wallis J."/>
            <person name="Puente X.S."/>
            <person name="Lopez-Otin C."/>
            <person name="Ordonez G.R."/>
            <person name="Eichler E.E."/>
            <person name="Chen L."/>
            <person name="Cheng Z."/>
            <person name="Deakin J.E."/>
            <person name="Alsop A."/>
            <person name="Thompson K."/>
            <person name="Kirby P."/>
            <person name="Papenfuss A.T."/>
            <person name="Wakefield M.J."/>
            <person name="Olender T."/>
            <person name="Lancet D."/>
            <person name="Huttley G.A."/>
            <person name="Smit A.F."/>
            <person name="Pask A."/>
            <person name="Temple-Smith P."/>
            <person name="Batzer M.A."/>
            <person name="Walker J.A."/>
            <person name="Konkel M.K."/>
            <person name="Harris R.S."/>
            <person name="Whittington C.M."/>
            <person name="Wong E.S."/>
            <person name="Gemmell N.J."/>
            <person name="Buschiazzo E."/>
            <person name="Vargas Jentzsch I.M."/>
            <person name="Merkel A."/>
            <person name="Schmitz J."/>
            <person name="Zemann A."/>
            <person name="Churakov G."/>
            <person name="Kriegs J.O."/>
            <person name="Brosius J."/>
            <person name="Murchison E.P."/>
            <person name="Sachidanandam R."/>
            <person name="Smith C."/>
            <person name="Hannon G.J."/>
            <person name="Tsend-Ayush E."/>
            <person name="McMillan D."/>
            <person name="Attenborough R."/>
            <person name="Rens W."/>
            <person name="Ferguson-Smith M."/>
            <person name="Lefevre C.M."/>
            <person name="Sharp J.A."/>
            <person name="Nicholas K.R."/>
            <person name="Ray D.A."/>
            <person name="Kube M."/>
            <person name="Reinhardt R."/>
            <person name="Pringle T.H."/>
            <person name="Taylor J."/>
            <person name="Jones R.C."/>
            <person name="Nixon B."/>
            <person name="Dacheux J.L."/>
            <person name="Niwa H."/>
            <person name="Sekita Y."/>
            <person name="Huang X."/>
            <person name="Stark A."/>
            <person name="Kheradpour P."/>
            <person name="Kellis M."/>
            <person name="Flicek P."/>
            <person name="Chen Y."/>
            <person name="Webber C."/>
            <person name="Hardison R."/>
            <person name="Nelson J."/>
            <person name="Hallsworth-Pepin K."/>
            <person name="Delehaunty K."/>
            <person name="Markovic C."/>
            <person name="Minx P."/>
            <person name="Feng Y."/>
            <person name="Kremitzki C."/>
            <person name="Mitreva M."/>
            <person name="Glasscock J."/>
            <person name="Wylie T."/>
            <person name="Wohldmann P."/>
            <person name="Thiru P."/>
            <person name="Nhan M.N."/>
            <person name="Pohl C.S."/>
            <person name="Smith S.M."/>
            <person name="Hou S."/>
            <person name="Nefedov M."/>
            <person name="de Jong P.J."/>
            <person name="Renfree M.B."/>
            <person name="Mardis E.R."/>
            <person name="Wilson R.K."/>
        </authorList>
    </citation>
    <scope>NUCLEOTIDE SEQUENCE [LARGE SCALE GENOMIC DNA]</scope>
    <source>
        <strain evidence="5 6">Glennie</strain>
    </source>
</reference>
<evidence type="ECO:0000256" key="2">
    <source>
        <dbReference type="ARBA" id="ARBA00010448"/>
    </source>
</evidence>
<dbReference type="GO" id="GO:0005125">
    <property type="term" value="F:cytokine activity"/>
    <property type="evidence" value="ECO:0000318"/>
    <property type="project" value="GO_Central"/>
</dbReference>
<dbReference type="PANTHER" id="PTHR10078:SF27">
    <property type="entry name" value="INTERLEUKIN-36 GAMMA"/>
    <property type="match status" value="1"/>
</dbReference>
<dbReference type="GO" id="GO:0006954">
    <property type="term" value="P:inflammatory response"/>
    <property type="evidence" value="ECO:0000318"/>
    <property type="project" value="GO_Central"/>
</dbReference>
<comment type="similarity">
    <text evidence="2 4">Belongs to the IL-1 family.</text>
</comment>
<dbReference type="GeneTree" id="ENSGT00950000182943"/>
<evidence type="ECO:0000256" key="4">
    <source>
        <dbReference type="RuleBase" id="RU003753"/>
    </source>
</evidence>
<dbReference type="PANTHER" id="PTHR10078">
    <property type="entry name" value="INTERLEUKIN-1 FAMILY MEMBER"/>
    <property type="match status" value="1"/>
</dbReference>
<evidence type="ECO:0000256" key="3">
    <source>
        <dbReference type="ARBA" id="ARBA00022525"/>
    </source>
</evidence>
<sequence>MLCDISGKYLFLVDKTLIAAFLTHNTEPTVFLILPVQGSESGVSGNSIYLGVEEGERCLCCIESGGQPTLQVKEKNLMDLYHNGDKSHRFTFYTQPTGTGTVSYQSVAHPGWFICTSPYPEEPVTLTNRLGETQITDFLFQNKKTR</sequence>
<dbReference type="InterPro" id="IPR008996">
    <property type="entry name" value="IL1/FGF"/>
</dbReference>
<comment type="subcellular location">
    <subcellularLocation>
        <location evidence="1 4">Secreted</location>
    </subcellularLocation>
</comment>
<dbReference type="GO" id="GO:0005615">
    <property type="term" value="C:extracellular space"/>
    <property type="evidence" value="ECO:0000318"/>
    <property type="project" value="GO_Central"/>
</dbReference>
<dbReference type="Pfam" id="PF00340">
    <property type="entry name" value="IL1"/>
    <property type="match status" value="1"/>
</dbReference>
<evidence type="ECO:0000256" key="1">
    <source>
        <dbReference type="ARBA" id="ARBA00004613"/>
    </source>
</evidence>
<dbReference type="FunFam" id="2.80.10.50:FF:000013">
    <property type="entry name" value="Interleukin-1"/>
    <property type="match status" value="1"/>
</dbReference>
<organism evidence="5 6">
    <name type="scientific">Ornithorhynchus anatinus</name>
    <name type="common">Duckbill platypus</name>
    <dbReference type="NCBI Taxonomy" id="9258"/>
    <lineage>
        <taxon>Eukaryota</taxon>
        <taxon>Metazoa</taxon>
        <taxon>Chordata</taxon>
        <taxon>Craniata</taxon>
        <taxon>Vertebrata</taxon>
        <taxon>Euteleostomi</taxon>
        <taxon>Mammalia</taxon>
        <taxon>Monotremata</taxon>
        <taxon>Ornithorhynchidae</taxon>
        <taxon>Ornithorhynchus</taxon>
    </lineage>
</organism>
<dbReference type="GO" id="GO:0071222">
    <property type="term" value="P:cellular response to lipopolysaccharide"/>
    <property type="evidence" value="ECO:0000318"/>
    <property type="project" value="GO_Central"/>
</dbReference>
<evidence type="ECO:0000313" key="6">
    <source>
        <dbReference type="Proteomes" id="UP000002279"/>
    </source>
</evidence>
<dbReference type="SMART" id="SM00125">
    <property type="entry name" value="IL1"/>
    <property type="match status" value="1"/>
</dbReference>
<evidence type="ECO:0000313" key="5">
    <source>
        <dbReference type="Ensembl" id="ENSOANP00000044108.1"/>
    </source>
</evidence>
<dbReference type="AlphaFoldDB" id="A0A6I8NU97"/>
<name>A0A6I8NU97_ORNAN</name>
<dbReference type="GO" id="GO:0006955">
    <property type="term" value="P:immune response"/>
    <property type="evidence" value="ECO:0000318"/>
    <property type="project" value="GO_Central"/>
</dbReference>
<dbReference type="PRINTS" id="PR00264">
    <property type="entry name" value="INTERLEUKIN1"/>
</dbReference>
<dbReference type="Ensembl" id="ENSOANT00000060330.1">
    <property type="protein sequence ID" value="ENSOANP00000044108.1"/>
    <property type="gene ID" value="ENSOANG00000041181.1"/>
</dbReference>
<keyword evidence="3 4" id="KW-0964">Secreted</keyword>
<reference evidence="5" key="3">
    <citation type="submission" date="2025-09" db="UniProtKB">
        <authorList>
            <consortium name="Ensembl"/>
        </authorList>
    </citation>
    <scope>IDENTIFICATION</scope>
    <source>
        <strain evidence="5">Glennie</strain>
    </source>
</reference>
<dbReference type="GO" id="GO:0005149">
    <property type="term" value="F:interleukin-1 receptor binding"/>
    <property type="evidence" value="ECO:0007669"/>
    <property type="project" value="UniProtKB-UniRule"/>
</dbReference>
<dbReference type="InParanoid" id="A0A6I8NU97"/>
<proteinExistence type="inferred from homology"/>
<dbReference type="OMA" id="MGPENKK"/>
<accession>A0A6I8NU97</accession>
<dbReference type="SUPFAM" id="SSF50353">
    <property type="entry name" value="Cytokine"/>
    <property type="match status" value="1"/>
</dbReference>
<reference evidence="5" key="2">
    <citation type="submission" date="2025-08" db="UniProtKB">
        <authorList>
            <consortium name="Ensembl"/>
        </authorList>
    </citation>
    <scope>IDENTIFICATION</scope>
    <source>
        <strain evidence="5">Glennie</strain>
    </source>
</reference>
<dbReference type="PRINTS" id="PR01360">
    <property type="entry name" value="INTRLEUKIN1X"/>
</dbReference>
<dbReference type="GO" id="GO:0019221">
    <property type="term" value="P:cytokine-mediated signaling pathway"/>
    <property type="evidence" value="ECO:0000318"/>
    <property type="project" value="GO_Central"/>
</dbReference>
<dbReference type="InterPro" id="IPR003297">
    <property type="entry name" value="IL-1RA/IL-36"/>
</dbReference>
<dbReference type="Gene3D" id="2.80.10.50">
    <property type="match status" value="1"/>
</dbReference>
<dbReference type="FunCoup" id="A0A6I8NU97">
    <property type="interactions" value="307"/>
</dbReference>
<gene>
    <name evidence="5" type="primary">LOC100092673</name>
</gene>
<dbReference type="Proteomes" id="UP000002279">
    <property type="component" value="Chromosome 11"/>
</dbReference>
<protein>
    <recommendedName>
        <fullName evidence="4">Interleukin-1</fullName>
    </recommendedName>
</protein>
<dbReference type="InterPro" id="IPR000975">
    <property type="entry name" value="IL-1_fam"/>
</dbReference>
<keyword evidence="6" id="KW-1185">Reference proteome</keyword>